<gene>
    <name evidence="2" type="ORF">GCM10012289_67270</name>
</gene>
<organism evidence="2 3">
    <name type="scientific">Nonomuraea cavernae</name>
    <dbReference type="NCBI Taxonomy" id="2045107"/>
    <lineage>
        <taxon>Bacteria</taxon>
        <taxon>Bacillati</taxon>
        <taxon>Actinomycetota</taxon>
        <taxon>Actinomycetes</taxon>
        <taxon>Streptosporangiales</taxon>
        <taxon>Streptosporangiaceae</taxon>
        <taxon>Nonomuraea</taxon>
    </lineage>
</organism>
<dbReference type="Proteomes" id="UP000646523">
    <property type="component" value="Unassembled WGS sequence"/>
</dbReference>
<sequence>MIALAAACVQPPARTPAASTSPSTPGISPTGTVGSLTPVPVPGPTLPPLAARPARCAQPPARADRLRARPVRTTWRAVFTDRDHGGFGDLAVGGDGAVWTTHFTQRASGGTVETAFAGLRRWDGARWRAYPLPDVRVTALGATSAEQAWVFGLADGQAGLVGGFQHGTFVSSPLTGRPAGTIGTGGTAARGAWAVNGTEALSWDGSTWRAHELPAPAGAVGGEDTDVWTVSGPLREAGPAARWNGSAWQRVGVPELGLPPAAESPRIHLNDVAVLGPRDVWAVGGVSWLVPGRFDEQNEPLERHRPVALHWDGHGWRCDWGSLGSTFAQAEPDGRGGLWVLDSTGSRLLRHSGGRWTSQRLAGQVAALAWRPGTAEIYAAGAVGGAVGGELTRATLWRSR</sequence>
<reference evidence="2" key="2">
    <citation type="submission" date="2020-09" db="EMBL/GenBank/DDBJ databases">
        <authorList>
            <person name="Sun Q."/>
            <person name="Zhou Y."/>
        </authorList>
    </citation>
    <scope>NUCLEOTIDE SEQUENCE</scope>
    <source>
        <strain evidence="2">CGMCC 4.7368</strain>
    </source>
</reference>
<comment type="caution">
    <text evidence="2">The sequence shown here is derived from an EMBL/GenBank/DDBJ whole genome shotgun (WGS) entry which is preliminary data.</text>
</comment>
<feature type="compositionally biased region" description="Low complexity" evidence="1">
    <location>
        <begin position="48"/>
        <end position="61"/>
    </location>
</feature>
<reference evidence="2" key="1">
    <citation type="journal article" date="2014" name="Int. J. Syst. Evol. Microbiol.">
        <title>Complete genome sequence of Corynebacterium casei LMG S-19264T (=DSM 44701T), isolated from a smear-ripened cheese.</title>
        <authorList>
            <consortium name="US DOE Joint Genome Institute (JGI-PGF)"/>
            <person name="Walter F."/>
            <person name="Albersmeier A."/>
            <person name="Kalinowski J."/>
            <person name="Ruckert C."/>
        </authorList>
    </citation>
    <scope>NUCLEOTIDE SEQUENCE</scope>
    <source>
        <strain evidence="2">CGMCC 4.7368</strain>
    </source>
</reference>
<accession>A0A917ZEQ4</accession>
<dbReference type="AlphaFoldDB" id="A0A917ZEQ4"/>
<name>A0A917ZEQ4_9ACTN</name>
<feature type="compositionally biased region" description="Low complexity" evidence="1">
    <location>
        <begin position="11"/>
        <end position="38"/>
    </location>
</feature>
<evidence type="ECO:0000313" key="2">
    <source>
        <dbReference type="EMBL" id="GGO80492.1"/>
    </source>
</evidence>
<dbReference type="EMBL" id="BMNH01000032">
    <property type="protein sequence ID" value="GGO80492.1"/>
    <property type="molecule type" value="Genomic_DNA"/>
</dbReference>
<feature type="region of interest" description="Disordered" evidence="1">
    <location>
        <begin position="10"/>
        <end position="66"/>
    </location>
</feature>
<proteinExistence type="predicted"/>
<keyword evidence="3" id="KW-1185">Reference proteome</keyword>
<evidence type="ECO:0000313" key="3">
    <source>
        <dbReference type="Proteomes" id="UP000646523"/>
    </source>
</evidence>
<evidence type="ECO:0000256" key="1">
    <source>
        <dbReference type="SAM" id="MobiDB-lite"/>
    </source>
</evidence>
<protein>
    <submittedName>
        <fullName evidence="2">Uncharacterized protein</fullName>
    </submittedName>
</protein>